<sequence length="248" mass="27330">MKRYEYGNPDSANVLVQLIGNHEVSGMEKEIAHIRDSVGDDFFLLAYKVEDWNMELSPWQAPAVFGDEGFGGGAGETLKELLQDLRSGNVLSEYTNDEVLSEKTKDKLFSPLTGGKEVTGISREKKKYYIGGYSLAGLFALWAAYQTDLFTGVAAASPSIWFPGFVDHMKAGKINADRVYLSLGNREAKTKNPVMATVADCIEISFDLLRKQGVESVLEWNEGNHFKDVDIRTAKAFSWVLSGPGGRG</sequence>
<organism evidence="2 3">
    <name type="scientific">Butyrivibrio hungatei</name>
    <dbReference type="NCBI Taxonomy" id="185008"/>
    <lineage>
        <taxon>Bacteria</taxon>
        <taxon>Bacillati</taxon>
        <taxon>Bacillota</taxon>
        <taxon>Clostridia</taxon>
        <taxon>Lachnospirales</taxon>
        <taxon>Lachnospiraceae</taxon>
        <taxon>Butyrivibrio</taxon>
    </lineage>
</organism>
<reference evidence="3" key="1">
    <citation type="submission" date="2016-10" db="EMBL/GenBank/DDBJ databases">
        <authorList>
            <person name="Varghese N."/>
            <person name="Submissions S."/>
        </authorList>
    </citation>
    <scope>NUCLEOTIDE SEQUENCE [LARGE SCALE GENOMIC DNA]</scope>
    <source>
        <strain evidence="3">XBD2006</strain>
    </source>
</reference>
<keyword evidence="1" id="KW-0472">Membrane</keyword>
<dbReference type="AlphaFoldDB" id="A0A1G5DB85"/>
<evidence type="ECO:0000256" key="1">
    <source>
        <dbReference type="SAM" id="Phobius"/>
    </source>
</evidence>
<dbReference type="RefSeq" id="WP_074462078.1">
    <property type="nucleotide sequence ID" value="NZ_FMUR01000008.1"/>
</dbReference>
<keyword evidence="3" id="KW-1185">Reference proteome</keyword>
<dbReference type="Gene3D" id="3.40.50.1820">
    <property type="entry name" value="alpha/beta hydrolase"/>
    <property type="match status" value="1"/>
</dbReference>
<dbReference type="InterPro" id="IPR029058">
    <property type="entry name" value="AB_hydrolase_fold"/>
</dbReference>
<dbReference type="OrthoDB" id="9794761at2"/>
<name>A0A1G5DB85_9FIRM</name>
<dbReference type="EMBL" id="FMUR01000008">
    <property type="protein sequence ID" value="SCY11797.1"/>
    <property type="molecule type" value="Genomic_DNA"/>
</dbReference>
<proteinExistence type="predicted"/>
<accession>A0A1G5DB85</accession>
<evidence type="ECO:0008006" key="4">
    <source>
        <dbReference type="Google" id="ProtNLM"/>
    </source>
</evidence>
<protein>
    <recommendedName>
        <fullName evidence="4">Esterase</fullName>
    </recommendedName>
</protein>
<evidence type="ECO:0000313" key="3">
    <source>
        <dbReference type="Proteomes" id="UP000183047"/>
    </source>
</evidence>
<gene>
    <name evidence="2" type="ORF">SAMN02910451_01426</name>
</gene>
<feature type="transmembrane region" description="Helical" evidence="1">
    <location>
        <begin position="128"/>
        <end position="145"/>
    </location>
</feature>
<keyword evidence="1" id="KW-0812">Transmembrane</keyword>
<dbReference type="Proteomes" id="UP000183047">
    <property type="component" value="Unassembled WGS sequence"/>
</dbReference>
<evidence type="ECO:0000313" key="2">
    <source>
        <dbReference type="EMBL" id="SCY11797.1"/>
    </source>
</evidence>
<dbReference type="SUPFAM" id="SSF53474">
    <property type="entry name" value="alpha/beta-Hydrolases"/>
    <property type="match status" value="1"/>
</dbReference>
<keyword evidence="1" id="KW-1133">Transmembrane helix</keyword>